<dbReference type="GO" id="GO:0006281">
    <property type="term" value="P:DNA repair"/>
    <property type="evidence" value="ECO:0007669"/>
    <property type="project" value="UniProtKB-KW"/>
</dbReference>
<evidence type="ECO:0000259" key="10">
    <source>
        <dbReference type="Pfam" id="PF11919"/>
    </source>
</evidence>
<keyword evidence="4" id="KW-0963">Cytoplasm</keyword>
<feature type="domain" description="Proteasome activator Blm10 middle HEAT repeats region" evidence="11">
    <location>
        <begin position="342"/>
        <end position="863"/>
    </location>
</feature>
<dbReference type="Gene3D" id="1.25.10.10">
    <property type="entry name" value="Leucine-rich Repeat Variant"/>
    <property type="match status" value="1"/>
</dbReference>
<dbReference type="Pfam" id="PF23096">
    <property type="entry name" value="HEAT_PSME4"/>
    <property type="match status" value="1"/>
</dbReference>
<dbReference type="InterPro" id="IPR032430">
    <property type="entry name" value="Blm10_mid"/>
</dbReference>
<evidence type="ECO:0000256" key="6">
    <source>
        <dbReference type="ARBA" id="ARBA00022763"/>
    </source>
</evidence>
<protein>
    <recommendedName>
        <fullName evidence="15">ARM repeat-containing protein</fullName>
    </recommendedName>
</protein>
<evidence type="ECO:0000259" key="11">
    <source>
        <dbReference type="Pfam" id="PF16507"/>
    </source>
</evidence>
<gene>
    <name evidence="13" type="ORF">LY90DRAFT_707338</name>
</gene>
<comment type="subcellular location">
    <subcellularLocation>
        <location evidence="2">Cytoplasm</location>
    </subcellularLocation>
    <subcellularLocation>
        <location evidence="1">Nucleus speckle</location>
    </subcellularLocation>
</comment>
<dbReference type="InterPro" id="IPR055455">
    <property type="entry name" value="HEAT_PSME4"/>
</dbReference>
<dbReference type="Pfam" id="PF11919">
    <property type="entry name" value="PSME4_C"/>
    <property type="match status" value="1"/>
</dbReference>
<dbReference type="Pfam" id="PF16507">
    <property type="entry name" value="HEAT_PSME4_mid"/>
    <property type="match status" value="1"/>
</dbReference>
<dbReference type="PROSITE" id="PS50077">
    <property type="entry name" value="HEAT_REPEAT"/>
    <property type="match status" value="1"/>
</dbReference>
<keyword evidence="8" id="KW-0539">Nucleus</keyword>
<dbReference type="Proteomes" id="UP000193920">
    <property type="component" value="Unassembled WGS sequence"/>
</dbReference>
<name>A0A1Y2AHU9_9FUNG</name>
<dbReference type="InterPro" id="IPR016024">
    <property type="entry name" value="ARM-type_fold"/>
</dbReference>
<dbReference type="InterPro" id="IPR011989">
    <property type="entry name" value="ARM-like"/>
</dbReference>
<feature type="domain" description="Proteasome activator complex subunit 4 C-terminal" evidence="10">
    <location>
        <begin position="1799"/>
        <end position="1885"/>
    </location>
</feature>
<evidence type="ECO:0000259" key="12">
    <source>
        <dbReference type="Pfam" id="PF23096"/>
    </source>
</evidence>
<dbReference type="GO" id="GO:0016504">
    <property type="term" value="F:peptidase activator activity"/>
    <property type="evidence" value="ECO:0007669"/>
    <property type="project" value="InterPro"/>
</dbReference>
<evidence type="ECO:0008006" key="15">
    <source>
        <dbReference type="Google" id="ProtNLM"/>
    </source>
</evidence>
<comment type="caution">
    <text evidence="13">The sequence shown here is derived from an EMBL/GenBank/DDBJ whole genome shotgun (WGS) entry which is preliminary data.</text>
</comment>
<dbReference type="GO" id="GO:0005829">
    <property type="term" value="C:cytosol"/>
    <property type="evidence" value="ECO:0007669"/>
    <property type="project" value="TreeGrafter"/>
</dbReference>
<feature type="repeat" description="HEAT" evidence="9">
    <location>
        <begin position="1726"/>
        <end position="1764"/>
    </location>
</feature>
<dbReference type="OrthoDB" id="17907at2759"/>
<dbReference type="PANTHER" id="PTHR32170:SF3">
    <property type="entry name" value="PROTEASOME ACTIVATOR COMPLEX SUBUNIT 4"/>
    <property type="match status" value="1"/>
</dbReference>
<dbReference type="InterPro" id="IPR035309">
    <property type="entry name" value="PSME4"/>
</dbReference>
<keyword evidence="6" id="KW-0227">DNA damage</keyword>
<evidence type="ECO:0000256" key="8">
    <source>
        <dbReference type="ARBA" id="ARBA00023242"/>
    </source>
</evidence>
<evidence type="ECO:0000313" key="14">
    <source>
        <dbReference type="Proteomes" id="UP000193920"/>
    </source>
</evidence>
<evidence type="ECO:0000256" key="7">
    <source>
        <dbReference type="ARBA" id="ARBA00023204"/>
    </source>
</evidence>
<comment type="similarity">
    <text evidence="3">Belongs to the BLM10 family.</text>
</comment>
<dbReference type="PANTHER" id="PTHR32170">
    <property type="entry name" value="PROTEASOME ACTIVATOR COMPLEX SUBUNIT 4"/>
    <property type="match status" value="1"/>
</dbReference>
<proteinExistence type="inferred from homology"/>
<dbReference type="GO" id="GO:0010499">
    <property type="term" value="P:proteasomal ubiquitin-independent protein catabolic process"/>
    <property type="evidence" value="ECO:0007669"/>
    <property type="project" value="TreeGrafter"/>
</dbReference>
<evidence type="ECO:0000256" key="4">
    <source>
        <dbReference type="ARBA" id="ARBA00022490"/>
    </source>
</evidence>
<dbReference type="STRING" id="1754190.A0A1Y2AHU9"/>
<reference evidence="13 14" key="1">
    <citation type="submission" date="2016-08" db="EMBL/GenBank/DDBJ databases">
        <title>A Parts List for Fungal Cellulosomes Revealed by Comparative Genomics.</title>
        <authorList>
            <consortium name="DOE Joint Genome Institute"/>
            <person name="Haitjema C.H."/>
            <person name="Gilmore S.P."/>
            <person name="Henske J.K."/>
            <person name="Solomon K.V."/>
            <person name="De Groot R."/>
            <person name="Kuo A."/>
            <person name="Mondo S.J."/>
            <person name="Salamov A.A."/>
            <person name="Labutti K."/>
            <person name="Zhao Z."/>
            <person name="Chiniquy J."/>
            <person name="Barry K."/>
            <person name="Brewer H.M."/>
            <person name="Purvine S.O."/>
            <person name="Wright A.T."/>
            <person name="Boxma B."/>
            <person name="Van Alen T."/>
            <person name="Hackstein J.H."/>
            <person name="Baker S.E."/>
            <person name="Grigoriev I.V."/>
            <person name="O'Malley M.A."/>
        </authorList>
    </citation>
    <scope>NUCLEOTIDE SEQUENCE [LARGE SCALE GENOMIC DNA]</scope>
    <source>
        <strain evidence="13 14">G1</strain>
    </source>
</reference>
<feature type="domain" description="Proteasome activator complex subunit 4-like HEAT repeat-like" evidence="12">
    <location>
        <begin position="1213"/>
        <end position="1498"/>
    </location>
</feature>
<sequence length="1885" mass="220854">MNNEVSNQISNYNVNTLLPYDIPNEKEYLKTIKENIALALLSKSYSKEAQFWFKELNRYIDLRYELPEKDRVHFAKITYNLTVTPNLESSLVEFYSTFCCKLIKKKKYIKKEKLELPWKPLYDMIKHIIALNDKQRILLSDGPKITCLLRLISYSRRYFSEDSTEEITKEFLNEFNPHTNFHTILSQFLFELFMNTSKPPPKPDYIPDDAPPFYWVKPVFALWTQMKLIEQYELNFLNLISRLASEQVHTPWNVQWTEEQISFIFSIGLNMMELPVGTNYTNGVNLHYIEYEQNTFLKFKKSKKQDNFKMLAKFIIFTIWPEPGDDVPDDKKPPKLDVLKKLKVMIQAIESYFHPSNSGKWTISLTSFLHLLSFEFLRRIEIENSDNCEAPKHLKITEEIKDEFVNILKPVVFLSVFGKDRNSIIAAQTALKNLSYIRPNIIFKEALERFYPSLETLTEAHRTLSSISALSIMAIPLFTREIFSQGGKHLMLLLNIITPGIDINDPVKTTSALLFISNALQCVPLITCEESSTSKNTKKSYDMIDSGYEMYNDESEDEDELCRLNTLEFTEWVIKFLDRVLSIFENLPENFAQKKSSSTDLRMIQFLLHTCEVIFIQLSDEIHNIALKKIEDFARTHVIPNATKVFGLLCSASNGCNPDKALSIFLPMCKNAIEYELQHDAASTSCLITESSNPFSFATSSDSTLHWYQSILYHVVIQAGDSLLKYKSLLVDVLKVSINKCKSGRGYKWAGKLLSNVIIALCDVYPLEERNVKPETWYSEEYQKNHYKSWGIVKEFDELDIEWHVPSDEEINFAIELIDLFIVPAQKTLRELLTDELSKHENVVLFNKNLTIINNCLKGMSLLYFEQEDKQTNDDLISTIPKMFPCGFCLTDKNDPRAIHIKQINEDVGKLLHDISVYLLTEQKNNTECYKILLNVMTTYINDHGIEKSKFENHYKSYKYLKSLVKTVQDKRSYPRCIHVQKAYIHHLKRVRYNYTVLKKIDVYDDLLEDLFQMSISSFAETRKSSQVLLAQLVRSYPDYKFVIVPKILETLETTTNTEPDKAKGCLYLLRQKPILKVCFKYWDYLYKLTTTMCVAPQSEKTSVQELIKKLFMNYRMNFTFLPMQQTLTDEIKSSVMDMVNEAGIQLNQSIIDKQYKIIDDTYSKYESVYHDIVSIILFTLNKNGVHWRLAKMTNSVLELYIREDMPISLEATKYFIEHTIDELYASRKINISAITRIMNLLKVRSKLETGKNVSKELEIEYTFPEEFTLEDRIKFFSFDDDKDKFSDHKDILYLDKSYTGWLCWPKTFKVYKQKIEDDGQLPYIDGPSKEAIEYILQEFSKPEYWKQLFGFLSIEASRTNTTSFSITNVKFFKYIFQLFEDRFFYTCIEPSLKEYCLNFQEKQQQRLAAELISGLIRGSRNWSIEKLDKLWEWLKPTLKTVLQNIIKESVDDWISCIQYSCFNRDPRRFRPIINIILGEKFDPLCESFYTETKKLNFISIILNLFNWKIHNHVDDLLKLYFDNFNHPYKYVRESIALNINEIIKSKWHVGEWNAETILKKYSVLEKGGLNEITNFNPMTPEMKELFDNFDKKMVEWKDEKCDNSNQVISGSNYANAGKTFFTWMFNSIRSLQPHILYPYVNKMVATSINILNYEDTELQTFNNTILNMYSQIIYPQSMVEDSINQLLDTISTTTSWHIKMRILPVLQVYFFKHLFYISSELKDKIIQLLAQTLQDSRIEVRQLANETLSGIIRCSSRESIEQLKNYFEGLLKEKLPKKTKNCTIKDLKAKPEYNKILIKRHAGVLGLSSLVQAFPYDIPNWLPEVLCSIALCINNPSPIHSTVKKTYADFKRTHQDTWHEDIQKFTEDQLSILTDLLISPSYYA</sequence>
<keyword evidence="5" id="KW-0677">Repeat</keyword>
<keyword evidence="14" id="KW-1185">Reference proteome</keyword>
<keyword evidence="7" id="KW-0234">DNA repair</keyword>
<dbReference type="SUPFAM" id="SSF48371">
    <property type="entry name" value="ARM repeat"/>
    <property type="match status" value="1"/>
</dbReference>
<dbReference type="InterPro" id="IPR021133">
    <property type="entry name" value="HEAT_type_2"/>
</dbReference>
<dbReference type="InterPro" id="IPR021843">
    <property type="entry name" value="PSME4_C"/>
</dbReference>
<evidence type="ECO:0000256" key="5">
    <source>
        <dbReference type="ARBA" id="ARBA00022737"/>
    </source>
</evidence>
<dbReference type="GO" id="GO:0070628">
    <property type="term" value="F:proteasome binding"/>
    <property type="evidence" value="ECO:0007669"/>
    <property type="project" value="InterPro"/>
</dbReference>
<dbReference type="GO" id="GO:0016607">
    <property type="term" value="C:nuclear speck"/>
    <property type="evidence" value="ECO:0007669"/>
    <property type="project" value="UniProtKB-SubCell"/>
</dbReference>
<evidence type="ECO:0000256" key="3">
    <source>
        <dbReference type="ARBA" id="ARBA00005739"/>
    </source>
</evidence>
<accession>A0A1Y2AHU9</accession>
<dbReference type="EMBL" id="MCOG01000259">
    <property type="protein sequence ID" value="ORY21767.1"/>
    <property type="molecule type" value="Genomic_DNA"/>
</dbReference>
<evidence type="ECO:0000256" key="2">
    <source>
        <dbReference type="ARBA" id="ARBA00004496"/>
    </source>
</evidence>
<evidence type="ECO:0000256" key="9">
    <source>
        <dbReference type="PROSITE-ProRule" id="PRU00103"/>
    </source>
</evidence>
<organism evidence="13 14">
    <name type="scientific">Neocallimastix californiae</name>
    <dbReference type="NCBI Taxonomy" id="1754190"/>
    <lineage>
        <taxon>Eukaryota</taxon>
        <taxon>Fungi</taxon>
        <taxon>Fungi incertae sedis</taxon>
        <taxon>Chytridiomycota</taxon>
        <taxon>Chytridiomycota incertae sedis</taxon>
        <taxon>Neocallimastigomycetes</taxon>
        <taxon>Neocallimastigales</taxon>
        <taxon>Neocallimastigaceae</taxon>
        <taxon>Neocallimastix</taxon>
    </lineage>
</organism>
<evidence type="ECO:0000256" key="1">
    <source>
        <dbReference type="ARBA" id="ARBA00004324"/>
    </source>
</evidence>
<evidence type="ECO:0000313" key="13">
    <source>
        <dbReference type="EMBL" id="ORY21767.1"/>
    </source>
</evidence>